<organism evidence="2 3">
    <name type="scientific">Streptacidiphilus fuscans</name>
    <dbReference type="NCBI Taxonomy" id="2789292"/>
    <lineage>
        <taxon>Bacteria</taxon>
        <taxon>Bacillati</taxon>
        <taxon>Actinomycetota</taxon>
        <taxon>Actinomycetes</taxon>
        <taxon>Kitasatosporales</taxon>
        <taxon>Streptomycetaceae</taxon>
        <taxon>Streptacidiphilus</taxon>
    </lineage>
</organism>
<comment type="caution">
    <text evidence="2">The sequence shown here is derived from an EMBL/GenBank/DDBJ whole genome shotgun (WGS) entry which is preliminary data.</text>
</comment>
<dbReference type="PANTHER" id="PTHR43162">
    <property type="match status" value="1"/>
</dbReference>
<dbReference type="InterPro" id="IPR051604">
    <property type="entry name" value="Ergot_Alk_Oxidoreductase"/>
</dbReference>
<dbReference type="SUPFAM" id="SSF51735">
    <property type="entry name" value="NAD(P)-binding Rossmann-fold domains"/>
    <property type="match status" value="1"/>
</dbReference>
<keyword evidence="3" id="KW-1185">Reference proteome</keyword>
<evidence type="ECO:0000313" key="3">
    <source>
        <dbReference type="Proteomes" id="UP000657385"/>
    </source>
</evidence>
<dbReference type="InterPro" id="IPR016040">
    <property type="entry name" value="NAD(P)-bd_dom"/>
</dbReference>
<gene>
    <name evidence="2" type="ORF">I2501_34520</name>
</gene>
<dbReference type="InterPro" id="IPR036291">
    <property type="entry name" value="NAD(P)-bd_dom_sf"/>
</dbReference>
<reference evidence="2" key="1">
    <citation type="submission" date="2020-11" db="EMBL/GenBank/DDBJ databases">
        <title>Isolation and identification of active actinomycetes.</title>
        <authorList>
            <person name="Yu B."/>
        </authorList>
    </citation>
    <scope>NUCLEOTIDE SEQUENCE</scope>
    <source>
        <strain evidence="2">NEAU-YB345</strain>
    </source>
</reference>
<dbReference type="EMBL" id="JADPRT010000020">
    <property type="protein sequence ID" value="MBF9073143.1"/>
    <property type="molecule type" value="Genomic_DNA"/>
</dbReference>
<dbReference type="Gene3D" id="3.90.25.10">
    <property type="entry name" value="UDP-galactose 4-epimerase, domain 1"/>
    <property type="match status" value="1"/>
</dbReference>
<proteinExistence type="predicted"/>
<protein>
    <submittedName>
        <fullName evidence="2">NAD(P)H-binding protein</fullName>
    </submittedName>
</protein>
<evidence type="ECO:0000259" key="1">
    <source>
        <dbReference type="Pfam" id="PF13460"/>
    </source>
</evidence>
<dbReference type="RefSeq" id="WP_196198121.1">
    <property type="nucleotide sequence ID" value="NZ_JADPRT010000020.1"/>
</dbReference>
<name>A0A931FH07_9ACTN</name>
<feature type="domain" description="NAD(P)-binding" evidence="1">
    <location>
        <begin position="6"/>
        <end position="181"/>
    </location>
</feature>
<sequence length="293" mass="31143">MIVVTGSTGNVGRPLVATLSAAGAKVVAVSRREQPTDLPDGVTHARADLGDFESLRPVLDGAEALFLLLAGELNGPGEPADALLTMAREAGVQRVVLLSSQINETRPLALSHGRLREFEQAVRNSGLQYTILRAGGFASNAYAWAETVREQRTVFAPFADVALPVVDPSDIAAVAATVLSEDRHHGRTYVLTGPEPITPREQAESLAAALGEPVAFVELTRDQAREHLASFMPEEVIDGTLDILGHPLPQEQQVSQDVRRVLGRPARPFSAWAAASLPAFGAGLRPKFPSAEG</sequence>
<dbReference type="Pfam" id="PF13460">
    <property type="entry name" value="NAD_binding_10"/>
    <property type="match status" value="1"/>
</dbReference>
<accession>A0A931FH07</accession>
<dbReference type="Gene3D" id="3.40.50.720">
    <property type="entry name" value="NAD(P)-binding Rossmann-like Domain"/>
    <property type="match status" value="1"/>
</dbReference>
<dbReference type="Proteomes" id="UP000657385">
    <property type="component" value="Unassembled WGS sequence"/>
</dbReference>
<evidence type="ECO:0000313" key="2">
    <source>
        <dbReference type="EMBL" id="MBF9073143.1"/>
    </source>
</evidence>
<dbReference type="PANTHER" id="PTHR43162:SF1">
    <property type="entry name" value="PRESTALK A DIFFERENTIATION PROTEIN A"/>
    <property type="match status" value="1"/>
</dbReference>
<dbReference type="AlphaFoldDB" id="A0A931FH07"/>